<dbReference type="RefSeq" id="WP_013991796.1">
    <property type="nucleotide sequence ID" value="NZ_FQYU01000021.1"/>
</dbReference>
<dbReference type="Pfam" id="PF14107">
    <property type="entry name" value="DUF4280"/>
    <property type="match status" value="1"/>
</dbReference>
<organism evidence="1 2">
    <name type="scientific">Pseudozobellia thermophila</name>
    <dbReference type="NCBI Taxonomy" id="192903"/>
    <lineage>
        <taxon>Bacteria</taxon>
        <taxon>Pseudomonadati</taxon>
        <taxon>Bacteroidota</taxon>
        <taxon>Flavobacteriia</taxon>
        <taxon>Flavobacteriales</taxon>
        <taxon>Flavobacteriaceae</taxon>
        <taxon>Pseudozobellia</taxon>
    </lineage>
</organism>
<accession>A0A1M6PFT5</accession>
<name>A0A1M6PFT5_9FLAO</name>
<gene>
    <name evidence="1" type="ORF">SAMN04488513_1213</name>
</gene>
<reference evidence="2" key="1">
    <citation type="submission" date="2016-11" db="EMBL/GenBank/DDBJ databases">
        <authorList>
            <person name="Varghese N."/>
            <person name="Submissions S."/>
        </authorList>
    </citation>
    <scope>NUCLEOTIDE SEQUENCE [LARGE SCALE GENOMIC DNA]</scope>
    <source>
        <strain evidence="2">DSM 19858</strain>
    </source>
</reference>
<dbReference type="Proteomes" id="UP000184543">
    <property type="component" value="Unassembled WGS sequence"/>
</dbReference>
<dbReference type="OrthoDB" id="882303at2"/>
<dbReference type="STRING" id="192903.SAMN04488513_1213"/>
<proteinExistence type="predicted"/>
<evidence type="ECO:0008006" key="3">
    <source>
        <dbReference type="Google" id="ProtNLM"/>
    </source>
</evidence>
<dbReference type="EMBL" id="FQYU01000021">
    <property type="protein sequence ID" value="SHK06757.1"/>
    <property type="molecule type" value="Genomic_DNA"/>
</dbReference>
<evidence type="ECO:0000313" key="2">
    <source>
        <dbReference type="Proteomes" id="UP000184543"/>
    </source>
</evidence>
<dbReference type="InterPro" id="IPR025460">
    <property type="entry name" value="DUF4280"/>
</dbReference>
<keyword evidence="2" id="KW-1185">Reference proteome</keyword>
<sequence>MAKPEKNGILVCKGAICNCTMAPGVPSLPMEVITQQKYYINDDQGTQKLIATDLEKTVASVNFTTCKPGTPSSMPCAANLEWSGFYENIELPNGGKPLLDTSTAQCSAGGGTITIFNHGQTISIPASTLEDADEDIHSQLNPMVNLGTAKYRNEDYDGIELI</sequence>
<protein>
    <recommendedName>
        <fullName evidence="3">DUF4280 domain-containing protein</fullName>
    </recommendedName>
</protein>
<dbReference type="AlphaFoldDB" id="A0A1M6PFT5"/>
<evidence type="ECO:0000313" key="1">
    <source>
        <dbReference type="EMBL" id="SHK06757.1"/>
    </source>
</evidence>